<sequence>MTHYPSYSSLAITIWYGIDDFIHVDIRFSENLVISFAIIGVSLFHLISFVMIILLRYKGDKILEKFLKIFLSLKREYFDQILYQAYEENTKIIMIVNITIMTANSLVTIIKIVPILQEGAWMYAVIVFWHGYLYALQHYAMLHHGLILSYINHCLFQLNNQLRYEEVKPPLANVYFRLSKVLQEVNRLYGPTIFSMLLSILLTNSISTYTIIIYIKNGENFLEYEHLMQVSVLLLISIDLYLYFLICDRINETAGETQRVILEYNIRNYNEEVELLYLGRLVMRLNINICRMFDIDLSSLFALIGGIVLNAIVLFQIHYTLLIEYSYDY</sequence>
<comment type="subcellular location">
    <subcellularLocation>
        <location evidence="1 8">Cell membrane</location>
        <topology evidence="1 8">Multi-pass membrane protein</topology>
    </subcellularLocation>
</comment>
<evidence type="ECO:0000313" key="9">
    <source>
        <dbReference type="EMBL" id="KNC23437.1"/>
    </source>
</evidence>
<accession>A0A0L0BTR5</accession>
<dbReference type="GO" id="GO:0030424">
    <property type="term" value="C:axon"/>
    <property type="evidence" value="ECO:0007669"/>
    <property type="project" value="TreeGrafter"/>
</dbReference>
<evidence type="ECO:0000256" key="4">
    <source>
        <dbReference type="ARBA" id="ARBA00022989"/>
    </source>
</evidence>
<dbReference type="InterPro" id="IPR013604">
    <property type="entry name" value="7TM_chemorcpt"/>
</dbReference>
<keyword evidence="2 8" id="KW-1003">Cell membrane</keyword>
<evidence type="ECO:0000256" key="3">
    <source>
        <dbReference type="ARBA" id="ARBA00022692"/>
    </source>
</evidence>
<dbReference type="GO" id="GO:0008049">
    <property type="term" value="P:male courtship behavior"/>
    <property type="evidence" value="ECO:0007669"/>
    <property type="project" value="TreeGrafter"/>
</dbReference>
<comment type="function">
    <text evidence="8">Gustatory receptor which mediates acceptance or avoidance behavior, depending on its substrates.</text>
</comment>
<proteinExistence type="inferred from homology"/>
<evidence type="ECO:0000256" key="8">
    <source>
        <dbReference type="RuleBase" id="RU363108"/>
    </source>
</evidence>
<comment type="similarity">
    <text evidence="8">Belongs to the insect chemoreceptor superfamily. Gustatory receptor (GR) family.</text>
</comment>
<dbReference type="GO" id="GO:0043025">
    <property type="term" value="C:neuronal cell body"/>
    <property type="evidence" value="ECO:0007669"/>
    <property type="project" value="TreeGrafter"/>
</dbReference>
<keyword evidence="10" id="KW-1185">Reference proteome</keyword>
<dbReference type="GO" id="GO:0007165">
    <property type="term" value="P:signal transduction"/>
    <property type="evidence" value="ECO:0007669"/>
    <property type="project" value="UniProtKB-KW"/>
</dbReference>
<keyword evidence="7 8" id="KW-0807">Transducer</keyword>
<dbReference type="GO" id="GO:0030425">
    <property type="term" value="C:dendrite"/>
    <property type="evidence" value="ECO:0007669"/>
    <property type="project" value="TreeGrafter"/>
</dbReference>
<dbReference type="EMBL" id="JRES01001351">
    <property type="protein sequence ID" value="KNC23437.1"/>
    <property type="molecule type" value="Genomic_DNA"/>
</dbReference>
<dbReference type="GO" id="GO:0050909">
    <property type="term" value="P:sensory perception of taste"/>
    <property type="evidence" value="ECO:0007669"/>
    <property type="project" value="InterPro"/>
</dbReference>
<name>A0A0L0BTR5_LUCCU</name>
<evidence type="ECO:0000256" key="5">
    <source>
        <dbReference type="ARBA" id="ARBA00023136"/>
    </source>
</evidence>
<evidence type="ECO:0000256" key="6">
    <source>
        <dbReference type="ARBA" id="ARBA00023170"/>
    </source>
</evidence>
<feature type="transmembrane region" description="Helical" evidence="8">
    <location>
        <begin position="32"/>
        <end position="55"/>
    </location>
</feature>
<comment type="caution">
    <text evidence="9">The sequence shown here is derived from an EMBL/GenBank/DDBJ whole genome shotgun (WGS) entry which is preliminary data.</text>
</comment>
<dbReference type="OMA" id="IMIVNIT"/>
<reference evidence="9 10" key="1">
    <citation type="journal article" date="2015" name="Nat. Commun.">
        <title>Lucilia cuprina genome unlocks parasitic fly biology to underpin future interventions.</title>
        <authorList>
            <person name="Anstead C.A."/>
            <person name="Korhonen P.K."/>
            <person name="Young N.D."/>
            <person name="Hall R.S."/>
            <person name="Jex A.R."/>
            <person name="Murali S.C."/>
            <person name="Hughes D.S."/>
            <person name="Lee S.F."/>
            <person name="Perry T."/>
            <person name="Stroehlein A.J."/>
            <person name="Ansell B.R."/>
            <person name="Breugelmans B."/>
            <person name="Hofmann A."/>
            <person name="Qu J."/>
            <person name="Dugan S."/>
            <person name="Lee S.L."/>
            <person name="Chao H."/>
            <person name="Dinh H."/>
            <person name="Han Y."/>
            <person name="Doddapaneni H.V."/>
            <person name="Worley K.C."/>
            <person name="Muzny D.M."/>
            <person name="Ioannidis P."/>
            <person name="Waterhouse R.M."/>
            <person name="Zdobnov E.M."/>
            <person name="James P.J."/>
            <person name="Bagnall N.H."/>
            <person name="Kotze A.C."/>
            <person name="Gibbs R.A."/>
            <person name="Richards S."/>
            <person name="Batterham P."/>
            <person name="Gasser R.B."/>
        </authorList>
    </citation>
    <scope>NUCLEOTIDE SEQUENCE [LARGE SCALE GENOMIC DNA]</scope>
    <source>
        <strain evidence="9 10">LS</strain>
        <tissue evidence="9">Full body</tissue>
    </source>
</reference>
<protein>
    <recommendedName>
        <fullName evidence="8">Gustatory receptor</fullName>
    </recommendedName>
</protein>
<comment type="caution">
    <text evidence="8">Lacks conserved residue(s) required for the propagation of feature annotation.</text>
</comment>
<gene>
    <name evidence="9" type="ORF">FF38_13323</name>
</gene>
<feature type="transmembrane region" description="Helical" evidence="8">
    <location>
        <begin position="300"/>
        <end position="319"/>
    </location>
</feature>
<organism evidence="9 10">
    <name type="scientific">Lucilia cuprina</name>
    <name type="common">Green bottle fly</name>
    <name type="synonym">Australian sheep blowfly</name>
    <dbReference type="NCBI Taxonomy" id="7375"/>
    <lineage>
        <taxon>Eukaryota</taxon>
        <taxon>Metazoa</taxon>
        <taxon>Ecdysozoa</taxon>
        <taxon>Arthropoda</taxon>
        <taxon>Hexapoda</taxon>
        <taxon>Insecta</taxon>
        <taxon>Pterygota</taxon>
        <taxon>Neoptera</taxon>
        <taxon>Endopterygota</taxon>
        <taxon>Diptera</taxon>
        <taxon>Brachycera</taxon>
        <taxon>Muscomorpha</taxon>
        <taxon>Oestroidea</taxon>
        <taxon>Calliphoridae</taxon>
        <taxon>Luciliinae</taxon>
        <taxon>Lucilia</taxon>
    </lineage>
</organism>
<evidence type="ECO:0000256" key="1">
    <source>
        <dbReference type="ARBA" id="ARBA00004651"/>
    </source>
</evidence>
<feature type="transmembrane region" description="Helical" evidence="8">
    <location>
        <begin position="193"/>
        <end position="215"/>
    </location>
</feature>
<dbReference type="GO" id="GO:0005886">
    <property type="term" value="C:plasma membrane"/>
    <property type="evidence" value="ECO:0007669"/>
    <property type="project" value="UniProtKB-SubCell"/>
</dbReference>
<feature type="transmembrane region" description="Helical" evidence="8">
    <location>
        <begin position="227"/>
        <end position="246"/>
    </location>
</feature>
<keyword evidence="5 8" id="KW-0472">Membrane</keyword>
<keyword evidence="6 8" id="KW-0675">Receptor</keyword>
<dbReference type="PANTHER" id="PTHR21143">
    <property type="entry name" value="INVERTEBRATE GUSTATORY RECEPTOR"/>
    <property type="match status" value="1"/>
</dbReference>
<evidence type="ECO:0000256" key="2">
    <source>
        <dbReference type="ARBA" id="ARBA00022475"/>
    </source>
</evidence>
<dbReference type="GO" id="GO:0007635">
    <property type="term" value="P:chemosensory behavior"/>
    <property type="evidence" value="ECO:0007669"/>
    <property type="project" value="TreeGrafter"/>
</dbReference>
<feature type="transmembrane region" description="Helical" evidence="8">
    <location>
        <begin position="119"/>
        <end position="136"/>
    </location>
</feature>
<dbReference type="PANTHER" id="PTHR21143:SF133">
    <property type="entry name" value="GUSTATORY AND PHEROMONE RECEPTOR 32A-RELATED"/>
    <property type="match status" value="1"/>
</dbReference>
<keyword evidence="4 8" id="KW-1133">Transmembrane helix</keyword>
<evidence type="ECO:0000313" key="10">
    <source>
        <dbReference type="Proteomes" id="UP000037069"/>
    </source>
</evidence>
<dbReference type="Proteomes" id="UP000037069">
    <property type="component" value="Unassembled WGS sequence"/>
</dbReference>
<feature type="transmembrane region" description="Helical" evidence="8">
    <location>
        <begin position="92"/>
        <end position="113"/>
    </location>
</feature>
<dbReference type="Pfam" id="PF08395">
    <property type="entry name" value="7tm_7"/>
    <property type="match status" value="1"/>
</dbReference>
<keyword evidence="3 8" id="KW-0812">Transmembrane</keyword>
<evidence type="ECO:0000256" key="7">
    <source>
        <dbReference type="ARBA" id="ARBA00023224"/>
    </source>
</evidence>
<dbReference type="AlphaFoldDB" id="A0A0L0BTR5"/>